<comment type="caution">
    <text evidence="9">The sequence shown here is derived from an EMBL/GenBank/DDBJ whole genome shotgun (WGS) entry which is preliminary data.</text>
</comment>
<feature type="transmembrane region" description="Helical" evidence="6">
    <location>
        <begin position="523"/>
        <end position="541"/>
    </location>
</feature>
<dbReference type="PANTHER" id="PTHR30619:SF1">
    <property type="entry name" value="RECOMBINATION PROTEIN 2"/>
    <property type="match status" value="1"/>
</dbReference>
<dbReference type="Pfam" id="PF13567">
    <property type="entry name" value="DUF4131"/>
    <property type="match status" value="1"/>
</dbReference>
<keyword evidence="4 6" id="KW-1133">Transmembrane helix</keyword>
<accession>A0ABX0XKR3</accession>
<proteinExistence type="predicted"/>
<dbReference type="NCBIfam" id="TIGR00360">
    <property type="entry name" value="ComEC_N-term"/>
    <property type="match status" value="1"/>
</dbReference>
<evidence type="ECO:0000256" key="4">
    <source>
        <dbReference type="ARBA" id="ARBA00022989"/>
    </source>
</evidence>
<protein>
    <submittedName>
        <fullName evidence="9">Competence protein ComEC</fullName>
    </submittedName>
</protein>
<evidence type="ECO:0000256" key="6">
    <source>
        <dbReference type="SAM" id="Phobius"/>
    </source>
</evidence>
<keyword evidence="5 6" id="KW-0472">Membrane</keyword>
<evidence type="ECO:0000256" key="5">
    <source>
        <dbReference type="ARBA" id="ARBA00023136"/>
    </source>
</evidence>
<evidence type="ECO:0000259" key="7">
    <source>
        <dbReference type="Pfam" id="PF03772"/>
    </source>
</evidence>
<dbReference type="InterPro" id="IPR025405">
    <property type="entry name" value="DUF4131"/>
</dbReference>
<feature type="transmembrane region" description="Helical" evidence="6">
    <location>
        <begin position="365"/>
        <end position="383"/>
    </location>
</feature>
<feature type="transmembrane region" description="Helical" evidence="6">
    <location>
        <begin position="404"/>
        <end position="427"/>
    </location>
</feature>
<feature type="transmembrane region" description="Helical" evidence="6">
    <location>
        <begin position="320"/>
        <end position="337"/>
    </location>
</feature>
<evidence type="ECO:0000256" key="2">
    <source>
        <dbReference type="ARBA" id="ARBA00022475"/>
    </source>
</evidence>
<keyword evidence="10" id="KW-1185">Reference proteome</keyword>
<dbReference type="InterPro" id="IPR052159">
    <property type="entry name" value="Competence_DNA_uptake"/>
</dbReference>
<feature type="transmembrane region" description="Helical" evidence="6">
    <location>
        <begin position="296"/>
        <end position="314"/>
    </location>
</feature>
<sequence length="717" mass="75599">MTRQRPGWRMPVDAVERWLERERDAVPLWIPVAIGTGIGAWFWLPGRGEWIAAALLFLGLAAAGVAIGTGRRSGRALIWFGMLAALGLALIWGRATWIAAPVLERAGLHRFDATVARVQPLPARDSARLVVRPDAGAGLPPAVRVTVADKDMPGRVSAGDRIRIRAWMMPPAAAPVPGGYDFARRAWFDGLGATGRALPPVVRLSGDPESRDGIRQRLNAHVRGRLEGPAGAVGSALVTGDQGAIADEDAEAMRRSGLAHLLSISGLHVTAAVGAAMLIVLRLLALSPTLALRWPLLLIAAGAGALTGIGYTLLAGGEVPTIRSCIAALLVLAGLAMGRDAMTLRLVAAGAAFILLIWPEALVGASFQLSFAAVTAIVALHSHPRVRSLLSARDERWPARLARTGLSLLLTGLAVELVLMPIAIYHFHKAGLYGALANIVAIPLTTFVVMPLEAAALVLDAAGLGAPFWWLAGLALNLLLWIAHAVASAPGSVAALPTMPTSALALSIAGGLWMLLWQTRVRWLGLLPLAAGMLAGVMTPPPDLLVTGDGRHLLVRMDDGEAVLLRGRAGDYVRDMLGGAAGEDGALGEIAEASGARCSEDSCWTLLQRGGRTWRILATRSGTMLPWGELVRACGTADVVISDRRLPPQCRPRWLKLDRPGLRQSGGLAISLDPPRVTTVIDPAGEHPWIEAVRAAAASAGRSRAVPEDRKAGLLRQ</sequence>
<feature type="transmembrane region" description="Helical" evidence="6">
    <location>
        <begin position="433"/>
        <end position="456"/>
    </location>
</feature>
<feature type="domain" description="DUF4131" evidence="8">
    <location>
        <begin position="50"/>
        <end position="197"/>
    </location>
</feature>
<feature type="domain" description="ComEC/Rec2-related protein" evidence="7">
    <location>
        <begin position="237"/>
        <end position="519"/>
    </location>
</feature>
<feature type="transmembrane region" description="Helical" evidence="6">
    <location>
        <begin position="26"/>
        <end position="44"/>
    </location>
</feature>
<name>A0ABX0XKR3_9SPHN</name>
<comment type="subcellular location">
    <subcellularLocation>
        <location evidence="1">Cell membrane</location>
        <topology evidence="1">Multi-pass membrane protein</topology>
    </subcellularLocation>
</comment>
<dbReference type="EMBL" id="JAATJE010000001">
    <property type="protein sequence ID" value="NJC33799.1"/>
    <property type="molecule type" value="Genomic_DNA"/>
</dbReference>
<organism evidence="9 10">
    <name type="scientific">Sphingomonas jejuensis</name>
    <dbReference type="NCBI Taxonomy" id="904715"/>
    <lineage>
        <taxon>Bacteria</taxon>
        <taxon>Pseudomonadati</taxon>
        <taxon>Pseudomonadota</taxon>
        <taxon>Alphaproteobacteria</taxon>
        <taxon>Sphingomonadales</taxon>
        <taxon>Sphingomonadaceae</taxon>
        <taxon>Sphingomonas</taxon>
    </lineage>
</organism>
<keyword evidence="2" id="KW-1003">Cell membrane</keyword>
<evidence type="ECO:0000313" key="10">
    <source>
        <dbReference type="Proteomes" id="UP000734218"/>
    </source>
</evidence>
<feature type="transmembrane region" description="Helical" evidence="6">
    <location>
        <begin position="342"/>
        <end position="359"/>
    </location>
</feature>
<dbReference type="PANTHER" id="PTHR30619">
    <property type="entry name" value="DNA INTERNALIZATION/COMPETENCE PROTEIN COMEC/REC2"/>
    <property type="match status" value="1"/>
</dbReference>
<keyword evidence="3 6" id="KW-0812">Transmembrane</keyword>
<feature type="transmembrane region" description="Helical" evidence="6">
    <location>
        <begin position="468"/>
        <end position="487"/>
    </location>
</feature>
<gene>
    <name evidence="9" type="ORF">GGR88_001273</name>
</gene>
<evidence type="ECO:0000256" key="1">
    <source>
        <dbReference type="ARBA" id="ARBA00004651"/>
    </source>
</evidence>
<feature type="transmembrane region" description="Helical" evidence="6">
    <location>
        <begin position="76"/>
        <end position="95"/>
    </location>
</feature>
<feature type="transmembrane region" description="Helical" evidence="6">
    <location>
        <begin position="50"/>
        <end position="69"/>
    </location>
</feature>
<evidence type="ECO:0000256" key="3">
    <source>
        <dbReference type="ARBA" id="ARBA00022692"/>
    </source>
</evidence>
<reference evidence="9 10" key="1">
    <citation type="submission" date="2020-03" db="EMBL/GenBank/DDBJ databases">
        <title>Genomic Encyclopedia of Type Strains, Phase IV (KMG-IV): sequencing the most valuable type-strain genomes for metagenomic binning, comparative biology and taxonomic classification.</title>
        <authorList>
            <person name="Goeker M."/>
        </authorList>
    </citation>
    <scope>NUCLEOTIDE SEQUENCE [LARGE SCALE GENOMIC DNA]</scope>
    <source>
        <strain evidence="9 10">DSM 27651</strain>
    </source>
</reference>
<feature type="transmembrane region" description="Helical" evidence="6">
    <location>
        <begin position="261"/>
        <end position="284"/>
    </location>
</feature>
<dbReference type="Pfam" id="PF03772">
    <property type="entry name" value="Competence"/>
    <property type="match status" value="1"/>
</dbReference>
<feature type="transmembrane region" description="Helical" evidence="6">
    <location>
        <begin position="493"/>
        <end position="516"/>
    </location>
</feature>
<evidence type="ECO:0000313" key="9">
    <source>
        <dbReference type="EMBL" id="NJC33799.1"/>
    </source>
</evidence>
<evidence type="ECO:0000259" key="8">
    <source>
        <dbReference type="Pfam" id="PF13567"/>
    </source>
</evidence>
<dbReference type="RefSeq" id="WP_342449734.1">
    <property type="nucleotide sequence ID" value="NZ_JAATJE010000001.1"/>
</dbReference>
<dbReference type="InterPro" id="IPR004477">
    <property type="entry name" value="ComEC_N"/>
</dbReference>
<dbReference type="Proteomes" id="UP000734218">
    <property type="component" value="Unassembled WGS sequence"/>
</dbReference>